<evidence type="ECO:0000313" key="2">
    <source>
        <dbReference type="Proteomes" id="UP000235965"/>
    </source>
</evidence>
<dbReference type="Proteomes" id="UP000235965">
    <property type="component" value="Unassembled WGS sequence"/>
</dbReference>
<dbReference type="AlphaFoldDB" id="A0A2J7RAL5"/>
<protein>
    <submittedName>
        <fullName evidence="1">Uncharacterized protein</fullName>
    </submittedName>
</protein>
<keyword evidence="2" id="KW-1185">Reference proteome</keyword>
<sequence>MPHSLDICFSYCLSTPATTFDDQTSTISCRTVIKNLQQLPHHDQVTSSNGCTAASQHTATNIPFLPVRTALPHQSSISATNGLFQDLRVQTFPKKWVVIEVMTQYPHRT</sequence>
<name>A0A2J7RAL5_9NEOP</name>
<organism evidence="1 2">
    <name type="scientific">Cryptotermes secundus</name>
    <dbReference type="NCBI Taxonomy" id="105785"/>
    <lineage>
        <taxon>Eukaryota</taxon>
        <taxon>Metazoa</taxon>
        <taxon>Ecdysozoa</taxon>
        <taxon>Arthropoda</taxon>
        <taxon>Hexapoda</taxon>
        <taxon>Insecta</taxon>
        <taxon>Pterygota</taxon>
        <taxon>Neoptera</taxon>
        <taxon>Polyneoptera</taxon>
        <taxon>Dictyoptera</taxon>
        <taxon>Blattodea</taxon>
        <taxon>Blattoidea</taxon>
        <taxon>Termitoidae</taxon>
        <taxon>Kalotermitidae</taxon>
        <taxon>Cryptotermitinae</taxon>
        <taxon>Cryptotermes</taxon>
    </lineage>
</organism>
<reference evidence="1 2" key="1">
    <citation type="submission" date="2017-12" db="EMBL/GenBank/DDBJ databases">
        <title>Hemimetabolous genomes reveal molecular basis of termite eusociality.</title>
        <authorList>
            <person name="Harrison M.C."/>
            <person name="Jongepier E."/>
            <person name="Robertson H.M."/>
            <person name="Arning N."/>
            <person name="Bitard-Feildel T."/>
            <person name="Chao H."/>
            <person name="Childers C.P."/>
            <person name="Dinh H."/>
            <person name="Doddapaneni H."/>
            <person name="Dugan S."/>
            <person name="Gowin J."/>
            <person name="Greiner C."/>
            <person name="Han Y."/>
            <person name="Hu H."/>
            <person name="Hughes D.S.T."/>
            <person name="Huylmans A.-K."/>
            <person name="Kemena C."/>
            <person name="Kremer L.P.M."/>
            <person name="Lee S.L."/>
            <person name="Lopez-Ezquerra A."/>
            <person name="Mallet L."/>
            <person name="Monroy-Kuhn J.M."/>
            <person name="Moser A."/>
            <person name="Murali S.C."/>
            <person name="Muzny D.M."/>
            <person name="Otani S."/>
            <person name="Piulachs M.-D."/>
            <person name="Poelchau M."/>
            <person name="Qu J."/>
            <person name="Schaub F."/>
            <person name="Wada-Katsumata A."/>
            <person name="Worley K.C."/>
            <person name="Xie Q."/>
            <person name="Ylla G."/>
            <person name="Poulsen M."/>
            <person name="Gibbs R.A."/>
            <person name="Schal C."/>
            <person name="Richards S."/>
            <person name="Belles X."/>
            <person name="Korb J."/>
            <person name="Bornberg-Bauer E."/>
        </authorList>
    </citation>
    <scope>NUCLEOTIDE SEQUENCE [LARGE SCALE GENOMIC DNA]</scope>
    <source>
        <tissue evidence="1">Whole body</tissue>
    </source>
</reference>
<gene>
    <name evidence="1" type="ORF">B7P43_G07406</name>
</gene>
<dbReference type="EMBL" id="NEVH01006567">
    <property type="protein sequence ID" value="PNF37874.1"/>
    <property type="molecule type" value="Genomic_DNA"/>
</dbReference>
<proteinExistence type="predicted"/>
<accession>A0A2J7RAL5</accession>
<comment type="caution">
    <text evidence="1">The sequence shown here is derived from an EMBL/GenBank/DDBJ whole genome shotgun (WGS) entry which is preliminary data.</text>
</comment>
<dbReference type="InParanoid" id="A0A2J7RAL5"/>
<evidence type="ECO:0000313" key="1">
    <source>
        <dbReference type="EMBL" id="PNF37874.1"/>
    </source>
</evidence>